<accession>A0A1M7TRW4</accession>
<feature type="compositionally biased region" description="Basic and acidic residues" evidence="1">
    <location>
        <begin position="206"/>
        <end position="216"/>
    </location>
</feature>
<dbReference type="EMBL" id="LT670849">
    <property type="protein sequence ID" value="SHN73353.1"/>
    <property type="molecule type" value="Genomic_DNA"/>
</dbReference>
<dbReference type="InterPro" id="IPR047140">
    <property type="entry name" value="LabA"/>
</dbReference>
<evidence type="ECO:0000256" key="1">
    <source>
        <dbReference type="SAM" id="MobiDB-lite"/>
    </source>
</evidence>
<evidence type="ECO:0000259" key="2">
    <source>
        <dbReference type="Pfam" id="PF01936"/>
    </source>
</evidence>
<dbReference type="RefSeq" id="WP_072818109.1">
    <property type="nucleotide sequence ID" value="NZ_LT670849.1"/>
</dbReference>
<reference evidence="4" key="1">
    <citation type="submission" date="2016-11" db="EMBL/GenBank/DDBJ databases">
        <authorList>
            <person name="Varghese N."/>
            <person name="Submissions S."/>
        </authorList>
    </citation>
    <scope>NUCLEOTIDE SEQUENCE [LARGE SCALE GENOMIC DNA]</scope>
    <source>
        <strain evidence="4">GAS401</strain>
    </source>
</reference>
<organism evidence="3 4">
    <name type="scientific">Bradyrhizobium erythrophlei</name>
    <dbReference type="NCBI Taxonomy" id="1437360"/>
    <lineage>
        <taxon>Bacteria</taxon>
        <taxon>Pseudomonadati</taxon>
        <taxon>Pseudomonadota</taxon>
        <taxon>Alphaproteobacteria</taxon>
        <taxon>Hyphomicrobiales</taxon>
        <taxon>Nitrobacteraceae</taxon>
        <taxon>Bradyrhizobium</taxon>
    </lineage>
</organism>
<gene>
    <name evidence="3" type="ORF">SAMN05444170_2455</name>
</gene>
<protein>
    <submittedName>
        <fullName evidence="3">Uncharacterized conserved protein, LabA/DUF88 family</fullName>
    </submittedName>
</protein>
<feature type="domain" description="NYN" evidence="2">
    <location>
        <begin position="8"/>
        <end position="165"/>
    </location>
</feature>
<feature type="compositionally biased region" description="Basic and acidic residues" evidence="1">
    <location>
        <begin position="172"/>
        <end position="186"/>
    </location>
</feature>
<sequence>MTVSSANRTALFIDGANLYATAKALGFDIDYKRLLKEFQCQGTLVRAFYYTAVIEDQEFSSIRPLLDWLDYNGFTVVTKPTKEFVDATGNRKVKGNMDIELTVDAMELAAHVDHIVLFSGDGDFRSLVEAVQRRGVHVTVVSTISSQPPMIADELRRQADVFTDLLELQSKLGRDPSQRPVPREANQHTTHHVQRRTSSGGGYAPRETELERAKSR</sequence>
<dbReference type="GO" id="GO:0004540">
    <property type="term" value="F:RNA nuclease activity"/>
    <property type="evidence" value="ECO:0007669"/>
    <property type="project" value="InterPro"/>
</dbReference>
<dbReference type="PANTHER" id="PTHR35458:SF2">
    <property type="entry name" value="SLR0755 PROTEIN"/>
    <property type="match status" value="1"/>
</dbReference>
<evidence type="ECO:0000313" key="4">
    <source>
        <dbReference type="Proteomes" id="UP000184096"/>
    </source>
</evidence>
<keyword evidence="4" id="KW-1185">Reference proteome</keyword>
<dbReference type="OrthoDB" id="9794137at2"/>
<dbReference type="Proteomes" id="UP000184096">
    <property type="component" value="Chromosome I"/>
</dbReference>
<dbReference type="Gene3D" id="3.40.50.1010">
    <property type="entry name" value="5'-nuclease"/>
    <property type="match status" value="1"/>
</dbReference>
<dbReference type="InterPro" id="IPR021139">
    <property type="entry name" value="NYN"/>
</dbReference>
<name>A0A1M7TRW4_9BRAD</name>
<dbReference type="Pfam" id="PF01936">
    <property type="entry name" value="NYN"/>
    <property type="match status" value="1"/>
</dbReference>
<evidence type="ECO:0000313" key="3">
    <source>
        <dbReference type="EMBL" id="SHN73353.1"/>
    </source>
</evidence>
<proteinExistence type="predicted"/>
<dbReference type="PANTHER" id="PTHR35458">
    <property type="entry name" value="SLR0755 PROTEIN"/>
    <property type="match status" value="1"/>
</dbReference>
<dbReference type="CDD" id="cd10911">
    <property type="entry name" value="PIN_LabA"/>
    <property type="match status" value="1"/>
</dbReference>
<feature type="region of interest" description="Disordered" evidence="1">
    <location>
        <begin position="171"/>
        <end position="216"/>
    </location>
</feature>
<dbReference type="AlphaFoldDB" id="A0A1M7TRW4"/>